<proteinExistence type="predicted"/>
<dbReference type="Gene3D" id="1.10.8.430">
    <property type="entry name" value="Helical domain of apoptotic protease-activating factors"/>
    <property type="match status" value="1"/>
</dbReference>
<dbReference type="InterPro" id="IPR058922">
    <property type="entry name" value="WHD_DRP"/>
</dbReference>
<dbReference type="Gene3D" id="1.10.10.10">
    <property type="entry name" value="Winged helix-like DNA-binding domain superfamily/Winged helix DNA-binding domain"/>
    <property type="match status" value="1"/>
</dbReference>
<keyword evidence="4" id="KW-0611">Plant defense</keyword>
<name>A0ABR2NXS8_9ROSI</name>
<evidence type="ECO:0000259" key="6">
    <source>
        <dbReference type="Pfam" id="PF00931"/>
    </source>
</evidence>
<dbReference type="EMBL" id="JBBPBN010000091">
    <property type="protein sequence ID" value="KAK8980899.1"/>
    <property type="molecule type" value="Genomic_DNA"/>
</dbReference>
<dbReference type="InterPro" id="IPR036388">
    <property type="entry name" value="WH-like_DNA-bd_sf"/>
</dbReference>
<protein>
    <recommendedName>
        <fullName evidence="10">NB-ARC domain-containing protein</fullName>
    </recommendedName>
</protein>
<dbReference type="InterPro" id="IPR002182">
    <property type="entry name" value="NB-ARC"/>
</dbReference>
<evidence type="ECO:0000256" key="4">
    <source>
        <dbReference type="ARBA" id="ARBA00022821"/>
    </source>
</evidence>
<evidence type="ECO:0000256" key="3">
    <source>
        <dbReference type="ARBA" id="ARBA00022741"/>
    </source>
</evidence>
<organism evidence="8 9">
    <name type="scientific">Hibiscus sabdariffa</name>
    <name type="common">roselle</name>
    <dbReference type="NCBI Taxonomy" id="183260"/>
    <lineage>
        <taxon>Eukaryota</taxon>
        <taxon>Viridiplantae</taxon>
        <taxon>Streptophyta</taxon>
        <taxon>Embryophyta</taxon>
        <taxon>Tracheophyta</taxon>
        <taxon>Spermatophyta</taxon>
        <taxon>Magnoliopsida</taxon>
        <taxon>eudicotyledons</taxon>
        <taxon>Gunneridae</taxon>
        <taxon>Pentapetalae</taxon>
        <taxon>rosids</taxon>
        <taxon>malvids</taxon>
        <taxon>Malvales</taxon>
        <taxon>Malvaceae</taxon>
        <taxon>Malvoideae</taxon>
        <taxon>Hibiscus</taxon>
    </lineage>
</organism>
<evidence type="ECO:0000256" key="5">
    <source>
        <dbReference type="ARBA" id="ARBA00022840"/>
    </source>
</evidence>
<keyword evidence="1" id="KW-0433">Leucine-rich repeat</keyword>
<dbReference type="InterPro" id="IPR042197">
    <property type="entry name" value="Apaf_helical"/>
</dbReference>
<reference evidence="8 9" key="1">
    <citation type="journal article" date="2024" name="G3 (Bethesda)">
        <title>Genome assembly of Hibiscus sabdariffa L. provides insights into metabolisms of medicinal natural products.</title>
        <authorList>
            <person name="Kim T."/>
        </authorList>
    </citation>
    <scope>NUCLEOTIDE SEQUENCE [LARGE SCALE GENOMIC DNA]</scope>
    <source>
        <strain evidence="8">TK-2024</strain>
        <tissue evidence="8">Old leaves</tissue>
    </source>
</reference>
<dbReference type="Pfam" id="PF23559">
    <property type="entry name" value="WHD_DRP"/>
    <property type="match status" value="1"/>
</dbReference>
<keyword evidence="3" id="KW-0547">Nucleotide-binding</keyword>
<keyword evidence="9" id="KW-1185">Reference proteome</keyword>
<dbReference type="PRINTS" id="PR00364">
    <property type="entry name" value="DISEASERSIST"/>
</dbReference>
<evidence type="ECO:0008006" key="10">
    <source>
        <dbReference type="Google" id="ProtNLM"/>
    </source>
</evidence>
<dbReference type="PANTHER" id="PTHR33463:SF220">
    <property type="entry name" value="NB-ARC DOMAIN-CONTAINING PROTEIN"/>
    <property type="match status" value="1"/>
</dbReference>
<feature type="domain" description="Disease resistance protein winged helix" evidence="7">
    <location>
        <begin position="381"/>
        <end position="451"/>
    </location>
</feature>
<evidence type="ECO:0000259" key="7">
    <source>
        <dbReference type="Pfam" id="PF23559"/>
    </source>
</evidence>
<dbReference type="Proteomes" id="UP001396334">
    <property type="component" value="Unassembled WGS sequence"/>
</dbReference>
<evidence type="ECO:0000313" key="9">
    <source>
        <dbReference type="Proteomes" id="UP001396334"/>
    </source>
</evidence>
<evidence type="ECO:0000256" key="2">
    <source>
        <dbReference type="ARBA" id="ARBA00022737"/>
    </source>
</evidence>
<comment type="caution">
    <text evidence="8">The sequence shown here is derived from an EMBL/GenBank/DDBJ whole genome shotgun (WGS) entry which is preliminary data.</text>
</comment>
<gene>
    <name evidence="8" type="ORF">V6N11_048029</name>
</gene>
<dbReference type="InterPro" id="IPR027417">
    <property type="entry name" value="P-loop_NTPase"/>
</dbReference>
<dbReference type="Pfam" id="PF00931">
    <property type="entry name" value="NB-ARC"/>
    <property type="match status" value="1"/>
</dbReference>
<accession>A0ABR2NXS8</accession>
<keyword evidence="5" id="KW-0067">ATP-binding</keyword>
<dbReference type="SUPFAM" id="SSF52540">
    <property type="entry name" value="P-loop containing nucleoside triphosphate hydrolases"/>
    <property type="match status" value="1"/>
</dbReference>
<feature type="domain" description="NB-ARC" evidence="6">
    <location>
        <begin position="130"/>
        <end position="297"/>
    </location>
</feature>
<keyword evidence="2" id="KW-0677">Repeat</keyword>
<dbReference type="InterPro" id="IPR050905">
    <property type="entry name" value="Plant_NBS-LRR"/>
</dbReference>
<evidence type="ECO:0000313" key="8">
    <source>
        <dbReference type="EMBL" id="KAK8980899.1"/>
    </source>
</evidence>
<sequence>MCVSLKKLFQIYLLLFDELKARRNDVERKAHLDEQRQLKRLDEVQLWISKADTMITEAEKLIVDGPQEINNNLCLVSKNCLSTYKFWKKVAEKLQHIKDHMSKGDFGKVSESQLPASVVVRPEERSIALESTIDKLWRCIGDKDVDIIGLYDLGGVGKTTLLTIINNKFSTTPEGFDVVIWALVSKDFNVEKIQDRIGGKIGFRDESWKNKSVDQKAEDIYEILRNMRFVVLLDDLWEKVDLNKIGIPEPSQENGSKLIFTTLEVCGEMEARKKIKVECLQPEEAWKLFQDKVGYETLNSHPDIPKLAKQVAKECGGLPLALIIIGRAMASKTTLGEWRYAIKKLKQSAFSKMEEKVFPLLKFSYDNLSPTMKCCLLYCCLYPEDYNIPVRRLVEYWFCEGLLDEFDIISEAQMQGDHVISSLISASLLEGAGESFYGEYWVKMHDVIRDVFVDSMRA</sequence>
<dbReference type="PANTHER" id="PTHR33463">
    <property type="entry name" value="NB-ARC DOMAIN-CONTAINING PROTEIN-RELATED"/>
    <property type="match status" value="1"/>
</dbReference>
<evidence type="ECO:0000256" key="1">
    <source>
        <dbReference type="ARBA" id="ARBA00022614"/>
    </source>
</evidence>
<dbReference type="Gene3D" id="3.40.50.300">
    <property type="entry name" value="P-loop containing nucleotide triphosphate hydrolases"/>
    <property type="match status" value="1"/>
</dbReference>